<sequence>MGGVKIYQRLLEYIDFPTIKEEGVPTYWHTLFFHND</sequence>
<dbReference type="Proteomes" id="UP000002527">
    <property type="component" value="Chromosome"/>
</dbReference>
<dbReference type="KEGG" id="bca:BCE_4956"/>
<accession>Q72YR5</accession>
<protein>
    <submittedName>
        <fullName evidence="1">Uncharacterized protein</fullName>
    </submittedName>
</protein>
<dbReference type="EMBL" id="AE017194">
    <property type="protein sequence ID" value="AAS43857.1"/>
    <property type="molecule type" value="Genomic_DNA"/>
</dbReference>
<dbReference type="AlphaFoldDB" id="Q72YR5"/>
<evidence type="ECO:0000313" key="2">
    <source>
        <dbReference type="Proteomes" id="UP000002527"/>
    </source>
</evidence>
<organism evidence="1 2">
    <name type="scientific">Bacillus cereus (strain ATCC 10987 / NRS 248)</name>
    <dbReference type="NCBI Taxonomy" id="222523"/>
    <lineage>
        <taxon>Bacteria</taxon>
        <taxon>Bacillati</taxon>
        <taxon>Bacillota</taxon>
        <taxon>Bacilli</taxon>
        <taxon>Bacillales</taxon>
        <taxon>Bacillaceae</taxon>
        <taxon>Bacillus</taxon>
        <taxon>Bacillus cereus group</taxon>
    </lineage>
</organism>
<gene>
    <name evidence="1" type="ordered locus">BCE_4956</name>
</gene>
<evidence type="ECO:0000313" key="1">
    <source>
        <dbReference type="EMBL" id="AAS43857.1"/>
    </source>
</evidence>
<dbReference type="HOGENOM" id="CLU_3354339_0_0_9"/>
<reference evidence="1 2" key="1">
    <citation type="journal article" date="2004" name="Nucleic Acids Res.">
        <title>The genome sequence of Bacillus cereus ATCC 10987 reveals metabolic adaptations and a large plasmid related to Bacillus anthracis pXO1.</title>
        <authorList>
            <person name="Rasko D.A."/>
            <person name="Ravel J."/>
            <person name="Okstad O.A."/>
            <person name="Helgason E."/>
            <person name="Cer R.Z."/>
            <person name="Jiang L."/>
            <person name="Shores K.A."/>
            <person name="Fouts D.E."/>
            <person name="Tourasse N.J."/>
            <person name="Angiuoli S.V."/>
            <person name="Kolonay J."/>
            <person name="Nelson W.C."/>
            <person name="Kolsto A.-B."/>
            <person name="Fraser C.M."/>
            <person name="Read T.D."/>
        </authorList>
    </citation>
    <scope>NUCLEOTIDE SEQUENCE [LARGE SCALE GENOMIC DNA]</scope>
    <source>
        <strain evidence="2">ATCC 10987 / NRS 248</strain>
    </source>
</reference>
<name>Q72YR5_BACC1</name>
<proteinExistence type="predicted"/>